<comment type="caution">
    <text evidence="1">The sequence shown here is derived from an EMBL/GenBank/DDBJ whole genome shotgun (WGS) entry which is preliminary data.</text>
</comment>
<dbReference type="EMBL" id="QFNN01000008">
    <property type="protein sequence ID" value="PZO91512.1"/>
    <property type="molecule type" value="Genomic_DNA"/>
</dbReference>
<proteinExistence type="predicted"/>
<reference evidence="1 2" key="1">
    <citation type="submission" date="2017-08" db="EMBL/GenBank/DDBJ databases">
        <title>Infants hospitalized years apart are colonized by the same room-sourced microbial strains.</title>
        <authorList>
            <person name="Brooks B."/>
            <person name="Olm M.R."/>
            <person name="Firek B.A."/>
            <person name="Baker R."/>
            <person name="Thomas B.C."/>
            <person name="Morowitz M.J."/>
            <person name="Banfield J.F."/>
        </authorList>
    </citation>
    <scope>NUCLEOTIDE SEQUENCE [LARGE SCALE GENOMIC DNA]</scope>
    <source>
        <strain evidence="1">S2_018_000_R2_101</strain>
    </source>
</reference>
<gene>
    <name evidence="1" type="ORF">DI623_03040</name>
</gene>
<name>A0A2W5ADX9_9SPHN</name>
<dbReference type="Pfam" id="PF06891">
    <property type="entry name" value="P2_Phage_GpR"/>
    <property type="match status" value="1"/>
</dbReference>
<dbReference type="AlphaFoldDB" id="A0A2W5ADX9"/>
<organism evidence="1 2">
    <name type="scientific">Sphingomonas sanxanigenens</name>
    <dbReference type="NCBI Taxonomy" id="397260"/>
    <lineage>
        <taxon>Bacteria</taxon>
        <taxon>Pseudomonadati</taxon>
        <taxon>Pseudomonadota</taxon>
        <taxon>Alphaproteobacteria</taxon>
        <taxon>Sphingomonadales</taxon>
        <taxon>Sphingomonadaceae</taxon>
        <taxon>Sphingomonas</taxon>
    </lineage>
</organism>
<dbReference type="Proteomes" id="UP000249066">
    <property type="component" value="Unassembled WGS sequence"/>
</dbReference>
<dbReference type="InterPro" id="IPR009678">
    <property type="entry name" value="Phage_tail_completion_R"/>
</dbReference>
<evidence type="ECO:0000313" key="1">
    <source>
        <dbReference type="EMBL" id="PZO91512.1"/>
    </source>
</evidence>
<sequence length="169" mass="17987">MGRPGQLRGGGPVKKPDSLRAAIVARFPDLETDPDKLAVYIDRGRIAARGAPARGFEWRYRLNMLVMDFRGDPDDVMAVIVDWIAVNQVDLLQNHQNGNEAIAFDADIIDAETIDLSIQLELDEAVQFAAGGEATHADYPQLVDAIEGVPAGTTLGALLLGGAPILGGG</sequence>
<evidence type="ECO:0000313" key="2">
    <source>
        <dbReference type="Proteomes" id="UP000249066"/>
    </source>
</evidence>
<protein>
    <submittedName>
        <fullName evidence="1">Phage tail protein</fullName>
    </submittedName>
</protein>
<accession>A0A2W5ADX9</accession>